<accession>A0A8J3NXS7</accession>
<protein>
    <recommendedName>
        <fullName evidence="4">DUF2809 domain-containing protein</fullName>
    </recommendedName>
</protein>
<organism evidence="2 3">
    <name type="scientific">Catellatospora chokoriensis</name>
    <dbReference type="NCBI Taxonomy" id="310353"/>
    <lineage>
        <taxon>Bacteria</taxon>
        <taxon>Bacillati</taxon>
        <taxon>Actinomycetota</taxon>
        <taxon>Actinomycetes</taxon>
        <taxon>Micromonosporales</taxon>
        <taxon>Micromonosporaceae</taxon>
        <taxon>Catellatospora</taxon>
    </lineage>
</organism>
<keyword evidence="1" id="KW-0812">Transmembrane</keyword>
<evidence type="ECO:0008006" key="4">
    <source>
        <dbReference type="Google" id="ProtNLM"/>
    </source>
</evidence>
<gene>
    <name evidence="2" type="ORF">Cch02nite_80240</name>
</gene>
<keyword evidence="3" id="KW-1185">Reference proteome</keyword>
<feature type="transmembrane region" description="Helical" evidence="1">
    <location>
        <begin position="58"/>
        <end position="77"/>
    </location>
</feature>
<feature type="transmembrane region" description="Helical" evidence="1">
    <location>
        <begin position="32"/>
        <end position="52"/>
    </location>
</feature>
<keyword evidence="1" id="KW-0472">Membrane</keyword>
<dbReference type="Pfam" id="PF10990">
    <property type="entry name" value="DUF2809"/>
    <property type="match status" value="1"/>
</dbReference>
<feature type="transmembrane region" description="Helical" evidence="1">
    <location>
        <begin position="84"/>
        <end position="108"/>
    </location>
</feature>
<dbReference type="Proteomes" id="UP000619293">
    <property type="component" value="Unassembled WGS sequence"/>
</dbReference>
<name>A0A8J3NXS7_9ACTN</name>
<sequence length="152" mass="16404">MAPPNLHEFTTGGAGRAPYHRRMLRTDWSRRLAALAAAVAVLAIALLIRALADGPLEQHSGTALYASLIYAGVFLLWPRATPPVAGAVAIAFCWLVELSQLTGVPAYLSERSLLARLALGVAYDPLDMLWYPVGVLPLVAAHLLLRRRRATA</sequence>
<keyword evidence="1" id="KW-1133">Transmembrane helix</keyword>
<dbReference type="InterPro" id="IPR021257">
    <property type="entry name" value="DUF2809"/>
</dbReference>
<evidence type="ECO:0000256" key="1">
    <source>
        <dbReference type="SAM" id="Phobius"/>
    </source>
</evidence>
<feature type="transmembrane region" description="Helical" evidence="1">
    <location>
        <begin position="128"/>
        <end position="145"/>
    </location>
</feature>
<dbReference type="AlphaFoldDB" id="A0A8J3NXS7"/>
<comment type="caution">
    <text evidence="2">The sequence shown here is derived from an EMBL/GenBank/DDBJ whole genome shotgun (WGS) entry which is preliminary data.</text>
</comment>
<dbReference type="EMBL" id="BONG01000104">
    <property type="protein sequence ID" value="GIF94580.1"/>
    <property type="molecule type" value="Genomic_DNA"/>
</dbReference>
<evidence type="ECO:0000313" key="3">
    <source>
        <dbReference type="Proteomes" id="UP000619293"/>
    </source>
</evidence>
<proteinExistence type="predicted"/>
<evidence type="ECO:0000313" key="2">
    <source>
        <dbReference type="EMBL" id="GIF94580.1"/>
    </source>
</evidence>
<reference evidence="2 3" key="1">
    <citation type="submission" date="2021-01" db="EMBL/GenBank/DDBJ databases">
        <title>Whole genome shotgun sequence of Catellatospora chokoriensis NBRC 107358.</title>
        <authorList>
            <person name="Komaki H."/>
            <person name="Tamura T."/>
        </authorList>
    </citation>
    <scope>NUCLEOTIDE SEQUENCE [LARGE SCALE GENOMIC DNA]</scope>
    <source>
        <strain evidence="2 3">NBRC 107358</strain>
    </source>
</reference>